<organism evidence="6 7">
    <name type="scientific">Roseburia inulinivorans</name>
    <dbReference type="NCBI Taxonomy" id="360807"/>
    <lineage>
        <taxon>Bacteria</taxon>
        <taxon>Bacillati</taxon>
        <taxon>Bacillota</taxon>
        <taxon>Clostridia</taxon>
        <taxon>Lachnospirales</taxon>
        <taxon>Lachnospiraceae</taxon>
        <taxon>Roseburia</taxon>
    </lineage>
</organism>
<dbReference type="FunFam" id="2.40.50.140:FF:000103">
    <property type="entry name" value="protein RRP5 homolog"/>
    <property type="match status" value="1"/>
</dbReference>
<dbReference type="GO" id="GO:0003735">
    <property type="term" value="F:structural constituent of ribosome"/>
    <property type="evidence" value="ECO:0007669"/>
    <property type="project" value="TreeGrafter"/>
</dbReference>
<evidence type="ECO:0000313" key="7">
    <source>
        <dbReference type="Proteomes" id="UP000049828"/>
    </source>
</evidence>
<dbReference type="EMBL" id="CVRS01000117">
    <property type="protein sequence ID" value="CRL43059.1"/>
    <property type="molecule type" value="Genomic_DNA"/>
</dbReference>
<evidence type="ECO:0000256" key="2">
    <source>
        <dbReference type="ARBA" id="ARBA00022980"/>
    </source>
</evidence>
<feature type="domain" description="S1 motif" evidence="5">
    <location>
        <begin position="107"/>
        <end position="173"/>
    </location>
</feature>
<dbReference type="GO" id="GO:0006412">
    <property type="term" value="P:translation"/>
    <property type="evidence" value="ECO:0007669"/>
    <property type="project" value="TreeGrafter"/>
</dbReference>
<dbReference type="GO" id="GO:0003729">
    <property type="term" value="F:mRNA binding"/>
    <property type="evidence" value="ECO:0007669"/>
    <property type="project" value="TreeGrafter"/>
</dbReference>
<dbReference type="FunFam" id="2.40.50.140:FF:000051">
    <property type="entry name" value="RNA-binding transcriptional accessory protein"/>
    <property type="match status" value="1"/>
</dbReference>
<evidence type="ECO:0000256" key="3">
    <source>
        <dbReference type="ARBA" id="ARBA00023274"/>
    </source>
</evidence>
<dbReference type="InterPro" id="IPR003029">
    <property type="entry name" value="S1_domain"/>
</dbReference>
<dbReference type="InterPro" id="IPR035104">
    <property type="entry name" value="Ribosomal_protein_S1-like"/>
</dbReference>
<sequence length="365" mass="40466">MSEMSFEQMLEESFKTIRNGEVVEGTVIDVKPDEIVLNIGYKSDGIITRNEYTNESNADLTTMVSVGDTMEAKVLKVNDGEGQVLLTYKRLAAEKGSKRLEEAFENKEVLTAKVSQVLDGGLCVVVDETRVFIPASLVSDSYEKDLSKYKDQEIQFVISEFNPKRRRIIGDRKQLLVEKKLEQQKELFAKIKVGDVMEGTVKNVTDFGAFIDLGGADGLLHISEMSWGRVESPKKVFNVGDTVKVFIKDINETKIALSMKFPSENPWNGAAEKFAVGNIVKGKVARMTDFGAFVELAPGVDALLHVSQISKDHVEKPADVLKIGQEIEAKVVDFNEDDKKISLSIKALEAPEEDAVEAAEVHTEE</sequence>
<comment type="function">
    <text evidence="4">Binds mRNA; thus facilitating recognition of the initiation point. It is needed to translate mRNA with a short Shine-Dalgarno (SD) purine-rich sequence.</text>
</comment>
<dbReference type="OrthoDB" id="9804077at2"/>
<dbReference type="PANTHER" id="PTHR10724">
    <property type="entry name" value="30S RIBOSOMAL PROTEIN S1"/>
    <property type="match status" value="1"/>
</dbReference>
<reference evidence="7" key="1">
    <citation type="submission" date="2015-05" db="EMBL/GenBank/DDBJ databases">
        <authorList>
            <consortium name="Pathogen Informatics"/>
        </authorList>
    </citation>
    <scope>NUCLEOTIDE SEQUENCE [LARGE SCALE GENOMIC DNA]</scope>
    <source>
        <strain evidence="7">L1-83</strain>
    </source>
</reference>
<evidence type="ECO:0000313" key="6">
    <source>
        <dbReference type="EMBL" id="CRL43059.1"/>
    </source>
</evidence>
<dbReference type="CDD" id="cd04465">
    <property type="entry name" value="S1_RPS1_repeat_ec2_hs2"/>
    <property type="match status" value="1"/>
</dbReference>
<name>A0A0M6X0V9_9FIRM</name>
<dbReference type="Proteomes" id="UP000049828">
    <property type="component" value="Unassembled WGS sequence"/>
</dbReference>
<dbReference type="AlphaFoldDB" id="A0A0M6X0V9"/>
<dbReference type="InterPro" id="IPR050437">
    <property type="entry name" value="Ribos_protein_bS1-like"/>
</dbReference>
<feature type="domain" description="S1 motif" evidence="5">
    <location>
        <begin position="20"/>
        <end position="89"/>
    </location>
</feature>
<evidence type="ECO:0000256" key="4">
    <source>
        <dbReference type="ARBA" id="ARBA00025604"/>
    </source>
</evidence>
<dbReference type="CDD" id="cd05688">
    <property type="entry name" value="S1_RPS1_repeat_ec3"/>
    <property type="match status" value="1"/>
</dbReference>
<dbReference type="GO" id="GO:0005737">
    <property type="term" value="C:cytoplasm"/>
    <property type="evidence" value="ECO:0007669"/>
    <property type="project" value="UniProtKB-ARBA"/>
</dbReference>
<dbReference type="Gene3D" id="2.40.50.140">
    <property type="entry name" value="Nucleic acid-binding proteins"/>
    <property type="match status" value="4"/>
</dbReference>
<dbReference type="PANTHER" id="PTHR10724:SF7">
    <property type="entry name" value="SMALL RIBOSOMAL SUBUNIT PROTEIN BS1C"/>
    <property type="match status" value="1"/>
</dbReference>
<dbReference type="GO" id="GO:0005840">
    <property type="term" value="C:ribosome"/>
    <property type="evidence" value="ECO:0007669"/>
    <property type="project" value="UniProtKB-KW"/>
</dbReference>
<protein>
    <submittedName>
        <fullName evidence="6">4-hydroxy-3-methylbut-2-enyl diphosphate reductase/S1 RNA-binding domain containing protein</fullName>
    </submittedName>
</protein>
<dbReference type="Pfam" id="PF00575">
    <property type="entry name" value="S1"/>
    <property type="match status" value="4"/>
</dbReference>
<dbReference type="STRING" id="360807.ERS852392_02138"/>
<keyword evidence="7" id="KW-1185">Reference proteome</keyword>
<gene>
    <name evidence="6" type="ORF">RIL183_08011</name>
</gene>
<keyword evidence="3" id="KW-0687">Ribonucleoprotein</keyword>
<dbReference type="SMART" id="SM00316">
    <property type="entry name" value="S1"/>
    <property type="match status" value="4"/>
</dbReference>
<comment type="similarity">
    <text evidence="1">Belongs to the bacterial ribosomal protein bS1 family.</text>
</comment>
<dbReference type="RefSeq" id="WP_055040462.1">
    <property type="nucleotide sequence ID" value="NZ_CATYLF010000009.1"/>
</dbReference>
<dbReference type="SUPFAM" id="SSF50249">
    <property type="entry name" value="Nucleic acid-binding proteins"/>
    <property type="match status" value="4"/>
</dbReference>
<dbReference type="NCBIfam" id="NF005208">
    <property type="entry name" value="PRK06676.1"/>
    <property type="match status" value="1"/>
</dbReference>
<evidence type="ECO:0000256" key="1">
    <source>
        <dbReference type="ARBA" id="ARBA00006767"/>
    </source>
</evidence>
<proteinExistence type="inferred from homology"/>
<dbReference type="GO" id="GO:1990904">
    <property type="term" value="C:ribonucleoprotein complex"/>
    <property type="evidence" value="ECO:0007669"/>
    <property type="project" value="UniProtKB-KW"/>
</dbReference>
<accession>A0A0M6X0V9</accession>
<evidence type="ECO:0000259" key="5">
    <source>
        <dbReference type="PROSITE" id="PS50126"/>
    </source>
</evidence>
<dbReference type="InterPro" id="IPR012340">
    <property type="entry name" value="NA-bd_OB-fold"/>
</dbReference>
<dbReference type="CDD" id="cd05687">
    <property type="entry name" value="S1_RPS1_repeat_ec1_hs1"/>
    <property type="match status" value="1"/>
</dbReference>
<keyword evidence="2" id="KW-0689">Ribosomal protein</keyword>
<feature type="domain" description="S1 motif" evidence="5">
    <location>
        <begin position="277"/>
        <end position="346"/>
    </location>
</feature>
<dbReference type="PRINTS" id="PR00681">
    <property type="entry name" value="RIBOSOMALS1"/>
</dbReference>
<dbReference type="PROSITE" id="PS50126">
    <property type="entry name" value="S1"/>
    <property type="match status" value="4"/>
</dbReference>
<feature type="domain" description="S1 motif" evidence="5">
    <location>
        <begin position="194"/>
        <end position="260"/>
    </location>
</feature>